<keyword evidence="2" id="KW-1185">Reference proteome</keyword>
<comment type="caution">
    <text evidence="1">The sequence shown here is derived from an EMBL/GenBank/DDBJ whole genome shotgun (WGS) entry which is preliminary data.</text>
</comment>
<dbReference type="Proteomes" id="UP001469553">
    <property type="component" value="Unassembled WGS sequence"/>
</dbReference>
<accession>A0ABV0XLV0</accession>
<evidence type="ECO:0000313" key="1">
    <source>
        <dbReference type="EMBL" id="MEQ2282335.1"/>
    </source>
</evidence>
<gene>
    <name evidence="1" type="ORF">AMECASPLE_039486</name>
</gene>
<reference evidence="1 2" key="1">
    <citation type="submission" date="2021-06" db="EMBL/GenBank/DDBJ databases">
        <authorList>
            <person name="Palmer J.M."/>
        </authorList>
    </citation>
    <scope>NUCLEOTIDE SEQUENCE [LARGE SCALE GENOMIC DNA]</scope>
    <source>
        <strain evidence="1 2">AS_MEX2019</strain>
        <tissue evidence="1">Muscle</tissue>
    </source>
</reference>
<sequence>MISSHIKVTINYACSVFYPIDRTLRSVPFYSAAFNYLHSVSFFNIGSTPGPVLLCLCGSMLSSLTQSWSQQRSAHTEPGSAGDSFSLSPHACLGGGIAAKLDSMQSAGLP</sequence>
<name>A0ABV0XLV0_9TELE</name>
<proteinExistence type="predicted"/>
<organism evidence="1 2">
    <name type="scientific">Ameca splendens</name>
    <dbReference type="NCBI Taxonomy" id="208324"/>
    <lineage>
        <taxon>Eukaryota</taxon>
        <taxon>Metazoa</taxon>
        <taxon>Chordata</taxon>
        <taxon>Craniata</taxon>
        <taxon>Vertebrata</taxon>
        <taxon>Euteleostomi</taxon>
        <taxon>Actinopterygii</taxon>
        <taxon>Neopterygii</taxon>
        <taxon>Teleostei</taxon>
        <taxon>Neoteleostei</taxon>
        <taxon>Acanthomorphata</taxon>
        <taxon>Ovalentaria</taxon>
        <taxon>Atherinomorphae</taxon>
        <taxon>Cyprinodontiformes</taxon>
        <taxon>Goodeidae</taxon>
        <taxon>Ameca</taxon>
    </lineage>
</organism>
<dbReference type="EMBL" id="JAHRIP010008363">
    <property type="protein sequence ID" value="MEQ2282335.1"/>
    <property type="molecule type" value="Genomic_DNA"/>
</dbReference>
<evidence type="ECO:0000313" key="2">
    <source>
        <dbReference type="Proteomes" id="UP001469553"/>
    </source>
</evidence>
<protein>
    <submittedName>
        <fullName evidence="1">Uncharacterized protein</fullName>
    </submittedName>
</protein>